<name>A0A427BKF4_9FLAO</name>
<reference evidence="1 2" key="1">
    <citation type="submission" date="2018-10" db="EMBL/GenBank/DDBJ databases">
        <title>Transmission dynamics of multidrug resistant bacteria on intensive care unit surfaces.</title>
        <authorList>
            <person name="D'Souza A.W."/>
            <person name="Potter R.F."/>
            <person name="Wallace M."/>
            <person name="Shupe A."/>
            <person name="Patel S."/>
            <person name="Sun S."/>
            <person name="Gul D."/>
            <person name="Kwon J.H."/>
            <person name="Andleeb S."/>
            <person name="Burnham C.-A.D."/>
            <person name="Dantas G."/>
        </authorList>
    </citation>
    <scope>NUCLEOTIDE SEQUENCE [LARGE SCALE GENOMIC DNA]</scope>
    <source>
        <strain evidence="1 2">WF_348</strain>
    </source>
</reference>
<sequence>MTILTISCTVKEYKKVVIPYSINNRSDLMSWKLKGIIDSAFRMESDAFRDFIVLSNTVDGESAYDLGYVLTQIIYMIGEDEFLKTINNLTNDEKAILISFINIGLEYGDNDYDNIQDNKRIEDEFPLIQQSLIKK</sequence>
<organism evidence="1 2">
    <name type="scientific">Empedobacter falsenii</name>
    <dbReference type="NCBI Taxonomy" id="343874"/>
    <lineage>
        <taxon>Bacteria</taxon>
        <taxon>Pseudomonadati</taxon>
        <taxon>Bacteroidota</taxon>
        <taxon>Flavobacteriia</taxon>
        <taxon>Flavobacteriales</taxon>
        <taxon>Weeksellaceae</taxon>
        <taxon>Empedobacter</taxon>
    </lineage>
</organism>
<proteinExistence type="predicted"/>
<dbReference type="AlphaFoldDB" id="A0A427BKF4"/>
<gene>
    <name evidence="1" type="ORF">EGI89_10740</name>
</gene>
<comment type="caution">
    <text evidence="1">The sequence shown here is derived from an EMBL/GenBank/DDBJ whole genome shotgun (WGS) entry which is preliminary data.</text>
</comment>
<dbReference type="EMBL" id="RHPO01000024">
    <property type="protein sequence ID" value="RRT89844.1"/>
    <property type="molecule type" value="Genomic_DNA"/>
</dbReference>
<accession>A0A427BKF4</accession>
<evidence type="ECO:0000313" key="1">
    <source>
        <dbReference type="EMBL" id="RRT89844.1"/>
    </source>
</evidence>
<dbReference type="Proteomes" id="UP000267844">
    <property type="component" value="Unassembled WGS sequence"/>
</dbReference>
<evidence type="ECO:0000313" key="2">
    <source>
        <dbReference type="Proteomes" id="UP000267844"/>
    </source>
</evidence>
<protein>
    <submittedName>
        <fullName evidence="1">Uncharacterized protein</fullName>
    </submittedName>
</protein>